<sequence>MTNMLNDPSLDNVTLIIDALDETSIGRDDLLEFIVKPSRAKWIVSSRNWSDIEDILDDTEQKVKIQLEINQSSVSAAINFYIKLKVKQLAHKKKYDDDMKMSVLQHLHSNAHGTFLWVALNTLKLLPPGLDPLYQRILEHILKSKDAYLYQDILAQVLIVYRPITLDELHILVEALEDLKKEDLKHLLTSCGSFLTVHNDVVSFVHQSARDYFVGKAADKIIPSGIHDQHQQACLRSLEILGEKLKRDIYGLQAPGCFIDEVSAPEPDPMAAIQ</sequence>
<proteinExistence type="predicted"/>
<dbReference type="PANTHER" id="PTHR10039">
    <property type="entry name" value="AMELOGENIN"/>
    <property type="match status" value="1"/>
</dbReference>
<evidence type="ECO:0000313" key="2">
    <source>
        <dbReference type="Proteomes" id="UP001583280"/>
    </source>
</evidence>
<dbReference type="EMBL" id="JAWDJO010000255">
    <property type="protein sequence ID" value="KAL1888571.1"/>
    <property type="molecule type" value="Genomic_DNA"/>
</dbReference>
<keyword evidence="2" id="KW-1185">Reference proteome</keyword>
<evidence type="ECO:0000313" key="1">
    <source>
        <dbReference type="EMBL" id="KAL1888571.1"/>
    </source>
</evidence>
<dbReference type="Proteomes" id="UP001583280">
    <property type="component" value="Unassembled WGS sequence"/>
</dbReference>
<comment type="caution">
    <text evidence="1">The sequence shown here is derived from an EMBL/GenBank/DDBJ whole genome shotgun (WGS) entry which is preliminary data.</text>
</comment>
<evidence type="ECO:0008006" key="3">
    <source>
        <dbReference type="Google" id="ProtNLM"/>
    </source>
</evidence>
<organism evidence="1 2">
    <name type="scientific">Ceratocystis pirilliformis</name>
    <dbReference type="NCBI Taxonomy" id="259994"/>
    <lineage>
        <taxon>Eukaryota</taxon>
        <taxon>Fungi</taxon>
        <taxon>Dikarya</taxon>
        <taxon>Ascomycota</taxon>
        <taxon>Pezizomycotina</taxon>
        <taxon>Sordariomycetes</taxon>
        <taxon>Hypocreomycetidae</taxon>
        <taxon>Microascales</taxon>
        <taxon>Ceratocystidaceae</taxon>
        <taxon>Ceratocystis</taxon>
    </lineage>
</organism>
<name>A0ABR3YJY6_9PEZI</name>
<gene>
    <name evidence="1" type="ORF">Cpir12675_006116</name>
</gene>
<accession>A0ABR3YJY6</accession>
<protein>
    <recommendedName>
        <fullName evidence="3">Vegetative incompatibility protein HET-E-1</fullName>
    </recommendedName>
</protein>
<reference evidence="1 2" key="1">
    <citation type="journal article" date="2024" name="IMA Fungus">
        <title>IMA Genome - F19 : A genome assembly and annotation guide to empower mycologists, including annotated draft genome sequences of Ceratocystis pirilliformis, Diaporthe australafricana, Fusarium ophioides, Paecilomyces lecythidis, and Sporothrix stenoceras.</title>
        <authorList>
            <person name="Aylward J."/>
            <person name="Wilson A.M."/>
            <person name="Visagie C.M."/>
            <person name="Spraker J."/>
            <person name="Barnes I."/>
            <person name="Buitendag C."/>
            <person name="Ceriani C."/>
            <person name="Del Mar Angel L."/>
            <person name="du Plessis D."/>
            <person name="Fuchs T."/>
            <person name="Gasser K."/>
            <person name="Kramer D."/>
            <person name="Li W."/>
            <person name="Munsamy K."/>
            <person name="Piso A."/>
            <person name="Price J.L."/>
            <person name="Sonnekus B."/>
            <person name="Thomas C."/>
            <person name="van der Nest A."/>
            <person name="van Dijk A."/>
            <person name="van Heerden A."/>
            <person name="van Vuuren N."/>
            <person name="Yilmaz N."/>
            <person name="Duong T.A."/>
            <person name="van der Merwe N.A."/>
            <person name="Wingfield M.J."/>
            <person name="Wingfield B.D."/>
        </authorList>
    </citation>
    <scope>NUCLEOTIDE SEQUENCE [LARGE SCALE GENOMIC DNA]</scope>
    <source>
        <strain evidence="1 2">CMW 12675</strain>
    </source>
</reference>